<evidence type="ECO:0000313" key="2">
    <source>
        <dbReference type="EnsemblProtists" id="EOD41719"/>
    </source>
</evidence>
<keyword evidence="1" id="KW-0472">Membrane</keyword>
<protein>
    <recommendedName>
        <fullName evidence="4">Transmembrane protein</fullName>
    </recommendedName>
</protein>
<organism evidence="2 3">
    <name type="scientific">Emiliania huxleyi (strain CCMP1516)</name>
    <dbReference type="NCBI Taxonomy" id="280463"/>
    <lineage>
        <taxon>Eukaryota</taxon>
        <taxon>Haptista</taxon>
        <taxon>Haptophyta</taxon>
        <taxon>Prymnesiophyceae</taxon>
        <taxon>Isochrysidales</taxon>
        <taxon>Noelaerhabdaceae</taxon>
        <taxon>Emiliania</taxon>
    </lineage>
</organism>
<dbReference type="EnsemblProtists" id="EOD41719">
    <property type="protein sequence ID" value="EOD41719"/>
    <property type="gene ID" value="EMIHUDRAFT_194190"/>
</dbReference>
<dbReference type="PaxDb" id="2903-EOD41719"/>
<keyword evidence="3" id="KW-1185">Reference proteome</keyword>
<dbReference type="RefSeq" id="XP_005794148.1">
    <property type="nucleotide sequence ID" value="XM_005794091.1"/>
</dbReference>
<dbReference type="AlphaFoldDB" id="A0A0D3L134"/>
<sequence>MQPAVCLDAAWRETSEQRSGEARTVEPFAARSAEPFAARSASVVSLKTDSTKVGRVGPVQWAAASLLASAWFCLVAALSFLFPPLHRHSGRWIRTAAACTRQAFSGGPSVDVLR</sequence>
<dbReference type="KEGG" id="ehx:EMIHUDRAFT_194190"/>
<evidence type="ECO:0000313" key="3">
    <source>
        <dbReference type="Proteomes" id="UP000013827"/>
    </source>
</evidence>
<dbReference type="Proteomes" id="UP000013827">
    <property type="component" value="Unassembled WGS sequence"/>
</dbReference>
<evidence type="ECO:0000256" key="1">
    <source>
        <dbReference type="SAM" id="Phobius"/>
    </source>
</evidence>
<name>A0A0D3L134_EMIH1</name>
<keyword evidence="1" id="KW-1133">Transmembrane helix</keyword>
<feature type="transmembrane region" description="Helical" evidence="1">
    <location>
        <begin position="61"/>
        <end position="82"/>
    </location>
</feature>
<dbReference type="GeneID" id="17286989"/>
<accession>A0A0D3L134</accession>
<reference evidence="3" key="1">
    <citation type="journal article" date="2013" name="Nature">
        <title>Pan genome of the phytoplankton Emiliania underpins its global distribution.</title>
        <authorList>
            <person name="Read B.A."/>
            <person name="Kegel J."/>
            <person name="Klute M.J."/>
            <person name="Kuo A."/>
            <person name="Lefebvre S.C."/>
            <person name="Maumus F."/>
            <person name="Mayer C."/>
            <person name="Miller J."/>
            <person name="Monier A."/>
            <person name="Salamov A."/>
            <person name="Young J."/>
            <person name="Aguilar M."/>
            <person name="Claverie J.M."/>
            <person name="Frickenhaus S."/>
            <person name="Gonzalez K."/>
            <person name="Herman E.K."/>
            <person name="Lin Y.C."/>
            <person name="Napier J."/>
            <person name="Ogata H."/>
            <person name="Sarno A.F."/>
            <person name="Shmutz J."/>
            <person name="Schroeder D."/>
            <person name="de Vargas C."/>
            <person name="Verret F."/>
            <person name="von Dassow P."/>
            <person name="Valentin K."/>
            <person name="Van de Peer Y."/>
            <person name="Wheeler G."/>
            <person name="Dacks J.B."/>
            <person name="Delwiche C.F."/>
            <person name="Dyhrman S.T."/>
            <person name="Glockner G."/>
            <person name="John U."/>
            <person name="Richards T."/>
            <person name="Worden A.Z."/>
            <person name="Zhang X."/>
            <person name="Grigoriev I.V."/>
            <person name="Allen A.E."/>
            <person name="Bidle K."/>
            <person name="Borodovsky M."/>
            <person name="Bowler C."/>
            <person name="Brownlee C."/>
            <person name="Cock J.M."/>
            <person name="Elias M."/>
            <person name="Gladyshev V.N."/>
            <person name="Groth M."/>
            <person name="Guda C."/>
            <person name="Hadaegh A."/>
            <person name="Iglesias-Rodriguez M.D."/>
            <person name="Jenkins J."/>
            <person name="Jones B.M."/>
            <person name="Lawson T."/>
            <person name="Leese F."/>
            <person name="Lindquist E."/>
            <person name="Lobanov A."/>
            <person name="Lomsadze A."/>
            <person name="Malik S.B."/>
            <person name="Marsh M.E."/>
            <person name="Mackinder L."/>
            <person name="Mock T."/>
            <person name="Mueller-Roeber B."/>
            <person name="Pagarete A."/>
            <person name="Parker M."/>
            <person name="Probert I."/>
            <person name="Quesneville H."/>
            <person name="Raines C."/>
            <person name="Rensing S.A."/>
            <person name="Riano-Pachon D.M."/>
            <person name="Richier S."/>
            <person name="Rokitta S."/>
            <person name="Shiraiwa Y."/>
            <person name="Soanes D.M."/>
            <person name="van der Giezen M."/>
            <person name="Wahlund T.M."/>
            <person name="Williams B."/>
            <person name="Wilson W."/>
            <person name="Wolfe G."/>
            <person name="Wurch L.L."/>
        </authorList>
    </citation>
    <scope>NUCLEOTIDE SEQUENCE</scope>
</reference>
<keyword evidence="1" id="KW-0812">Transmembrane</keyword>
<proteinExistence type="predicted"/>
<dbReference type="HOGENOM" id="CLU_2125754_0_0_1"/>
<reference evidence="2" key="2">
    <citation type="submission" date="2024-10" db="UniProtKB">
        <authorList>
            <consortium name="EnsemblProtists"/>
        </authorList>
    </citation>
    <scope>IDENTIFICATION</scope>
</reference>
<evidence type="ECO:0008006" key="4">
    <source>
        <dbReference type="Google" id="ProtNLM"/>
    </source>
</evidence>